<organism evidence="4">
    <name type="scientific">Gongylonema pulchrum</name>
    <dbReference type="NCBI Taxonomy" id="637853"/>
    <lineage>
        <taxon>Eukaryota</taxon>
        <taxon>Metazoa</taxon>
        <taxon>Ecdysozoa</taxon>
        <taxon>Nematoda</taxon>
        <taxon>Chromadorea</taxon>
        <taxon>Rhabditida</taxon>
        <taxon>Spirurina</taxon>
        <taxon>Spiruromorpha</taxon>
        <taxon>Spiruroidea</taxon>
        <taxon>Gongylonematidae</taxon>
        <taxon>Gongylonema</taxon>
    </lineage>
</organism>
<sequence length="189" mass="20590">MYLTDDMMAKQSILRQTQKNGLGCTSEGVYWLKGNNAQSPTTRRVPLNESAKATPEMNRLLGGSTVHRQNSSDENSSPSAAYHTIARTTQPQMSFAQQQQQQHRIVMNSPKYSTEATVSADVVIPANANTFGTLQRNQRPEYVSSGGRQVPQGPRRSSLQNSLNAGIASDGTPLLTVGIFLNTAAKRHS</sequence>
<reference evidence="4" key="1">
    <citation type="submission" date="2016-06" db="UniProtKB">
        <authorList>
            <consortium name="WormBaseParasite"/>
        </authorList>
    </citation>
    <scope>IDENTIFICATION</scope>
</reference>
<protein>
    <submittedName>
        <fullName evidence="2 4">Uncharacterized protein</fullName>
    </submittedName>
</protein>
<reference evidence="2 3" key="2">
    <citation type="submission" date="2018-11" db="EMBL/GenBank/DDBJ databases">
        <authorList>
            <consortium name="Pathogen Informatics"/>
        </authorList>
    </citation>
    <scope>NUCLEOTIDE SEQUENCE [LARGE SCALE GENOMIC DNA]</scope>
</reference>
<gene>
    <name evidence="2" type="ORF">GPUH_LOCUS23873</name>
</gene>
<evidence type="ECO:0000313" key="3">
    <source>
        <dbReference type="Proteomes" id="UP000271098"/>
    </source>
</evidence>
<dbReference type="WBParaSite" id="GPUH_0002390301-mRNA-1">
    <property type="protein sequence ID" value="GPUH_0002390301-mRNA-1"/>
    <property type="gene ID" value="GPUH_0002390301"/>
</dbReference>
<name>A0A183ESD2_9BILA</name>
<evidence type="ECO:0000256" key="1">
    <source>
        <dbReference type="SAM" id="MobiDB-lite"/>
    </source>
</evidence>
<dbReference type="EMBL" id="UYRT01099256">
    <property type="protein sequence ID" value="VDN42074.1"/>
    <property type="molecule type" value="Genomic_DNA"/>
</dbReference>
<proteinExistence type="predicted"/>
<accession>A0A183ESD2</accession>
<dbReference type="Proteomes" id="UP000271098">
    <property type="component" value="Unassembled WGS sequence"/>
</dbReference>
<dbReference type="OrthoDB" id="10033661at2759"/>
<dbReference type="AlphaFoldDB" id="A0A183ESD2"/>
<evidence type="ECO:0000313" key="2">
    <source>
        <dbReference type="EMBL" id="VDN42074.1"/>
    </source>
</evidence>
<evidence type="ECO:0000313" key="4">
    <source>
        <dbReference type="WBParaSite" id="GPUH_0002390301-mRNA-1"/>
    </source>
</evidence>
<feature type="region of interest" description="Disordered" evidence="1">
    <location>
        <begin position="141"/>
        <end position="160"/>
    </location>
</feature>
<keyword evidence="3" id="KW-1185">Reference proteome</keyword>